<sequence length="384" mass="46161">MLEFQTLGVSDGKVNIFSALKRLKVNIFQQFSKKSKKMTEKRKFLRNQFSIDENRLYLKISPLTITIKELKFWCIQAFFTNHWKGYPRLTNYLRSESYYKSFSLTKSRTWDLDRVRRGRCIKHIYEVAYHIFREYPLPLYSFFISPIKMNKKRIIVRKISFRSKNFRNSFNVIFHSLIFNKKSFIISRISSEKVISMYKSTSYYNQVLRRKYRFKDFLLNTCLNKLKKEIKEEKNDTLWYQISYKQFLKNKISLKVFLNKIQLICIKIFCTNTREYIYNIFNKYYYVSLPQFIALYDVMLTLPTKKYFNSNTAVRTLQSSPVTSAKQCHCLVHRSSSVVMDGRCEIRSMSKLSFGTVIPQAYRRLYFPALSFEIYSFVYDGHPP</sequence>
<accession>A0A6G0T6C4</accession>
<comment type="caution">
    <text evidence="1">The sequence shown here is derived from an EMBL/GenBank/DDBJ whole genome shotgun (WGS) entry which is preliminary data.</text>
</comment>
<organism evidence="1 2">
    <name type="scientific">Aphis glycines</name>
    <name type="common">Soybean aphid</name>
    <dbReference type="NCBI Taxonomy" id="307491"/>
    <lineage>
        <taxon>Eukaryota</taxon>
        <taxon>Metazoa</taxon>
        <taxon>Ecdysozoa</taxon>
        <taxon>Arthropoda</taxon>
        <taxon>Hexapoda</taxon>
        <taxon>Insecta</taxon>
        <taxon>Pterygota</taxon>
        <taxon>Neoptera</taxon>
        <taxon>Paraneoptera</taxon>
        <taxon>Hemiptera</taxon>
        <taxon>Sternorrhyncha</taxon>
        <taxon>Aphidomorpha</taxon>
        <taxon>Aphidoidea</taxon>
        <taxon>Aphididae</taxon>
        <taxon>Aphidini</taxon>
        <taxon>Aphis</taxon>
        <taxon>Aphis</taxon>
    </lineage>
</organism>
<keyword evidence="2" id="KW-1185">Reference proteome</keyword>
<dbReference type="AlphaFoldDB" id="A0A6G0T6C4"/>
<dbReference type="Proteomes" id="UP000475862">
    <property type="component" value="Unassembled WGS sequence"/>
</dbReference>
<gene>
    <name evidence="1" type="ORF">AGLY_013773</name>
</gene>
<proteinExistence type="predicted"/>
<evidence type="ECO:0000313" key="1">
    <source>
        <dbReference type="EMBL" id="KAE9526142.1"/>
    </source>
</evidence>
<reference evidence="1 2" key="1">
    <citation type="submission" date="2019-08" db="EMBL/GenBank/DDBJ databases">
        <title>The genome of the soybean aphid Biotype 1, its phylome, world population structure and adaptation to the North American continent.</title>
        <authorList>
            <person name="Giordano R."/>
            <person name="Donthu R.K."/>
            <person name="Hernandez A.G."/>
            <person name="Wright C.L."/>
            <person name="Zimin A.V."/>
        </authorList>
    </citation>
    <scope>NUCLEOTIDE SEQUENCE [LARGE SCALE GENOMIC DNA]</scope>
    <source>
        <tissue evidence="1">Whole aphids</tissue>
    </source>
</reference>
<dbReference type="EMBL" id="VYZN01000055">
    <property type="protein sequence ID" value="KAE9526142.1"/>
    <property type="molecule type" value="Genomic_DNA"/>
</dbReference>
<evidence type="ECO:0000313" key="2">
    <source>
        <dbReference type="Proteomes" id="UP000475862"/>
    </source>
</evidence>
<name>A0A6G0T6C4_APHGL</name>
<protein>
    <submittedName>
        <fullName evidence="1">Uncharacterized protein</fullName>
    </submittedName>
</protein>